<evidence type="ECO:0000259" key="7">
    <source>
        <dbReference type="SMART" id="SM00642"/>
    </source>
</evidence>
<evidence type="ECO:0000256" key="4">
    <source>
        <dbReference type="RuleBase" id="RU003615"/>
    </source>
</evidence>
<keyword evidence="6" id="KW-1133">Transmembrane helix</keyword>
<dbReference type="SUPFAM" id="SSF51011">
    <property type="entry name" value="Glycosyl hydrolase domain"/>
    <property type="match status" value="1"/>
</dbReference>
<evidence type="ECO:0000256" key="3">
    <source>
        <dbReference type="ARBA" id="ARBA00023295"/>
    </source>
</evidence>
<evidence type="ECO:0000313" key="8">
    <source>
        <dbReference type="EMBL" id="KXG44385.1"/>
    </source>
</evidence>
<dbReference type="RefSeq" id="WP_235589104.1">
    <property type="nucleotide sequence ID" value="NZ_LSKU01000001.1"/>
</dbReference>
<keyword evidence="2 5" id="KW-0378">Hydrolase</keyword>
<dbReference type="SUPFAM" id="SSF51445">
    <property type="entry name" value="(Trans)glycosidases"/>
    <property type="match status" value="1"/>
</dbReference>
<comment type="caution">
    <text evidence="8">The sequence shown here is derived from an EMBL/GenBank/DDBJ whole genome shotgun (WGS) entry which is preliminary data.</text>
</comment>
<dbReference type="Gene3D" id="3.20.20.80">
    <property type="entry name" value="Glycosidases"/>
    <property type="match status" value="1"/>
</dbReference>
<keyword evidence="6" id="KW-0472">Membrane</keyword>
<evidence type="ECO:0000313" key="9">
    <source>
        <dbReference type="Proteomes" id="UP000070352"/>
    </source>
</evidence>
<organism evidence="8 9">
    <name type="scientific">Tepidibacillus decaturensis</name>
    <dbReference type="NCBI Taxonomy" id="1413211"/>
    <lineage>
        <taxon>Bacteria</taxon>
        <taxon>Bacillati</taxon>
        <taxon>Bacillota</taxon>
        <taxon>Bacilli</taxon>
        <taxon>Bacillales</taxon>
        <taxon>Bacillaceae</taxon>
        <taxon>Tepidibacillus</taxon>
    </lineage>
</organism>
<evidence type="ECO:0000256" key="5">
    <source>
        <dbReference type="RuleBase" id="RU361134"/>
    </source>
</evidence>
<dbReference type="Pfam" id="PF23915">
    <property type="entry name" value="SusG_C"/>
    <property type="match status" value="1"/>
</dbReference>
<dbReference type="STRING" id="1413211.U473_10475"/>
<evidence type="ECO:0000256" key="2">
    <source>
        <dbReference type="ARBA" id="ARBA00022801"/>
    </source>
</evidence>
<dbReference type="InterPro" id="IPR017853">
    <property type="entry name" value="GH"/>
</dbReference>
<dbReference type="EMBL" id="LSKU01000001">
    <property type="protein sequence ID" value="KXG44385.1"/>
    <property type="molecule type" value="Genomic_DNA"/>
</dbReference>
<dbReference type="InterPro" id="IPR006047">
    <property type="entry name" value="GH13_cat_dom"/>
</dbReference>
<dbReference type="Pfam" id="PF00128">
    <property type="entry name" value="Alpha-amylase"/>
    <property type="match status" value="1"/>
</dbReference>
<feature type="domain" description="Glycosyl hydrolase family 13 catalytic" evidence="7">
    <location>
        <begin position="57"/>
        <end position="444"/>
    </location>
</feature>
<dbReference type="Proteomes" id="UP000070352">
    <property type="component" value="Unassembled WGS sequence"/>
</dbReference>
<keyword evidence="5" id="KW-0119">Carbohydrate metabolism</keyword>
<feature type="transmembrane region" description="Helical" evidence="6">
    <location>
        <begin position="7"/>
        <end position="31"/>
    </location>
</feature>
<evidence type="ECO:0000256" key="6">
    <source>
        <dbReference type="SAM" id="Phobius"/>
    </source>
</evidence>
<keyword evidence="6" id="KW-0812">Transmembrane</keyword>
<dbReference type="AlphaFoldDB" id="A0A135L5U3"/>
<dbReference type="Gene3D" id="3.90.400.10">
    <property type="entry name" value="Oligo-1,6-glucosidase, Domain 2"/>
    <property type="match status" value="1"/>
</dbReference>
<keyword evidence="9" id="KW-1185">Reference proteome</keyword>
<dbReference type="PANTHER" id="PTHR10357">
    <property type="entry name" value="ALPHA-AMYLASE FAMILY MEMBER"/>
    <property type="match status" value="1"/>
</dbReference>
<protein>
    <recommendedName>
        <fullName evidence="5">Alpha-amylase</fullName>
        <ecNumber evidence="5">3.2.1.1</ecNumber>
    </recommendedName>
</protein>
<dbReference type="InterPro" id="IPR045857">
    <property type="entry name" value="O16G_dom_2"/>
</dbReference>
<dbReference type="GO" id="GO:0043169">
    <property type="term" value="F:cation binding"/>
    <property type="evidence" value="ECO:0007669"/>
    <property type="project" value="InterPro"/>
</dbReference>
<dbReference type="GO" id="GO:0004556">
    <property type="term" value="F:alpha-amylase activity"/>
    <property type="evidence" value="ECO:0007669"/>
    <property type="project" value="UniProtKB-UniRule"/>
</dbReference>
<name>A0A135L5U3_9BACI</name>
<accession>A0A135L5U3</accession>
<dbReference type="EC" id="3.2.1.1" evidence="5"/>
<keyword evidence="3 5" id="KW-0326">Glycosidase</keyword>
<dbReference type="SMART" id="SM00642">
    <property type="entry name" value="Aamy"/>
    <property type="match status" value="1"/>
</dbReference>
<dbReference type="PANTHER" id="PTHR10357:SF179">
    <property type="entry name" value="NEUTRAL AND BASIC AMINO ACID TRANSPORT PROTEIN RBAT"/>
    <property type="match status" value="1"/>
</dbReference>
<gene>
    <name evidence="8" type="ORF">U473_10475</name>
</gene>
<dbReference type="InterPro" id="IPR056300">
    <property type="entry name" value="SusG-like_C"/>
</dbReference>
<evidence type="ECO:0000256" key="1">
    <source>
        <dbReference type="ARBA" id="ARBA00008061"/>
    </source>
</evidence>
<dbReference type="Gene3D" id="2.60.40.1180">
    <property type="entry name" value="Golgi alpha-mannosidase II"/>
    <property type="match status" value="1"/>
</dbReference>
<dbReference type="InterPro" id="IPR006046">
    <property type="entry name" value="Alpha_amylase"/>
</dbReference>
<dbReference type="InterPro" id="IPR013780">
    <property type="entry name" value="Glyco_hydro_b"/>
</dbReference>
<dbReference type="CDD" id="cd11316">
    <property type="entry name" value="AmyAc_bac2_AmyA"/>
    <property type="match status" value="1"/>
</dbReference>
<dbReference type="GO" id="GO:0009313">
    <property type="term" value="P:oligosaccharide catabolic process"/>
    <property type="evidence" value="ECO:0007669"/>
    <property type="project" value="TreeGrafter"/>
</dbReference>
<reference evidence="8 9" key="1">
    <citation type="submission" date="2016-02" db="EMBL/GenBank/DDBJ databases">
        <title>Draft Genome for Tepidibacillus decaturensis nov. sp. Strain Z9, an Anaerobic, Moderately Thermophilic and Heterotrophic Bacterium from Deep Subsurface of the Illinois Basin, USA.</title>
        <authorList>
            <person name="Dong Y."/>
            <person name="Chang J.Y."/>
            <person name="Sanford R."/>
            <person name="Fouke B.W."/>
        </authorList>
    </citation>
    <scope>NUCLEOTIDE SEQUENCE [LARGE SCALE GENOMIC DNA]</scope>
    <source>
        <strain evidence="8 9">Z9</strain>
    </source>
</reference>
<proteinExistence type="inferred from homology"/>
<comment type="catalytic activity">
    <reaction evidence="5">
        <text>Endohydrolysis of (1-&gt;4)-alpha-D-glucosidic linkages in polysaccharides containing three or more (1-&gt;4)-alpha-linked D-glucose units.</text>
        <dbReference type="EC" id="3.2.1.1"/>
    </reaction>
</comment>
<sequence>MSKRYKVFLAISIFISVIVIGFSSLMLWVGMKEASPENVIKPTDQLGSAWPNSVFYEIFVRSFYDSDGDGIGDIRGMTEKLDYLKELGVEGIWLMPINPSPSYHGYDITDYYGINPDYGTMEDFKQFIKEAHDRNIKVIMDLVVNHTSKEHPWFKDALSSKDSKYRNWYLWADDKTNLSERGEWGQEVWHGAGDNKYYGVFWEGMPDLNFNNPEVRKEIEKVGKYWLTEIGVDGFRLDAAKHIYPDQEKEKNYAWWQEFRKEMQHAKQDVFLVGEVWAPATVVAPYLKDGLHSAFDFDLSSKIISSVQMEDDAGVVTYLERVRKYYQSQSKDYIDSTFLTNHDMDRVMSQLNGNVEHAKMAASILFTLPGTPFIYYGEEIGMQGKKPDEYIREPLQWYNAQEGNGQTNWERSFYNTGEDAPSVEAQLNDQNSLLNHYKTMIHLRRSYDVLIKGEVEEVNVSEKGIVAFKRSLNEDSMLMIHNISKEPKFLTLTGKEAEYKKALFMSDSSTKVKDKDHQVEIELPAYSSLILVK</sequence>
<comment type="similarity">
    <text evidence="1 4">Belongs to the glycosyl hydrolase 13 family.</text>
</comment>
<dbReference type="PRINTS" id="PR00110">
    <property type="entry name" value="ALPHAAMYLASE"/>
</dbReference>